<dbReference type="Gene3D" id="3.30.70.260">
    <property type="match status" value="1"/>
</dbReference>
<dbReference type="CDD" id="cd04905">
    <property type="entry name" value="ACT_CM-PDT"/>
    <property type="match status" value="1"/>
</dbReference>
<dbReference type="InterPro" id="IPR045865">
    <property type="entry name" value="ACT-like_dom_sf"/>
</dbReference>
<dbReference type="RefSeq" id="WP_020757536.1">
    <property type="nucleotide sequence ID" value="NZ_KE347910.1"/>
</dbReference>
<comment type="pathway">
    <text evidence="1">Amino-acid biosynthesis; L-phenylalanine biosynthesis; phenylpyruvate from prephenate: step 1/1.</text>
</comment>
<proteinExistence type="predicted"/>
<feature type="domain" description="Prephenate dehydratase" evidence="9">
    <location>
        <begin position="18"/>
        <end position="197"/>
    </location>
</feature>
<keyword evidence="5" id="KW-0584">Phenylalanine biosynthesis</keyword>
<dbReference type="HOGENOM" id="CLU_035008_0_2_11"/>
<evidence type="ECO:0000256" key="4">
    <source>
        <dbReference type="ARBA" id="ARBA00023141"/>
    </source>
</evidence>
<evidence type="ECO:0000256" key="2">
    <source>
        <dbReference type="ARBA" id="ARBA00013147"/>
    </source>
</evidence>
<evidence type="ECO:0000256" key="1">
    <source>
        <dbReference type="ARBA" id="ARBA00004741"/>
    </source>
</evidence>
<dbReference type="GO" id="GO:0005737">
    <property type="term" value="C:cytoplasm"/>
    <property type="evidence" value="ECO:0007669"/>
    <property type="project" value="TreeGrafter"/>
</dbReference>
<comment type="caution">
    <text evidence="10">The sequence shown here is derived from an EMBL/GenBank/DDBJ whole genome shotgun (WGS) entry which is preliminary data.</text>
</comment>
<dbReference type="InterPro" id="IPR001086">
    <property type="entry name" value="Preph_deHydtase"/>
</dbReference>
<dbReference type="SUPFAM" id="SSF53850">
    <property type="entry name" value="Periplasmic binding protein-like II"/>
    <property type="match status" value="1"/>
</dbReference>
<evidence type="ECO:0000256" key="8">
    <source>
        <dbReference type="PIRSR" id="PIRSR001500-2"/>
    </source>
</evidence>
<reference evidence="10 11" key="1">
    <citation type="submission" date="2013-06" db="EMBL/GenBank/DDBJ databases">
        <authorList>
            <person name="Weinstock G."/>
            <person name="Sodergren E."/>
            <person name="Lobos E.A."/>
            <person name="Fulton L."/>
            <person name="Fulton R."/>
            <person name="Courtney L."/>
            <person name="Fronick C."/>
            <person name="O'Laughlin M."/>
            <person name="Godfrey J."/>
            <person name="Wilson R.M."/>
            <person name="Miner T."/>
            <person name="Farmer C."/>
            <person name="Delehaunty K."/>
            <person name="Cordes M."/>
            <person name="Minx P."/>
            <person name="Tomlinson C."/>
            <person name="Chen J."/>
            <person name="Wollam A."/>
            <person name="Pepin K.H."/>
            <person name="Bhonagiri V."/>
            <person name="Zhang X."/>
            <person name="Warren W."/>
            <person name="Mitreva M."/>
            <person name="Mardis E.R."/>
            <person name="Wilson R.K."/>
        </authorList>
    </citation>
    <scope>NUCLEOTIDE SEQUENCE [LARGE SCALE GENOMIC DNA]</scope>
    <source>
        <strain evidence="10 11">JCP8017A</strain>
    </source>
</reference>
<dbReference type="UniPathway" id="UPA00121">
    <property type="reaction ID" value="UER00345"/>
</dbReference>
<sequence length="365" mass="39381">MNSNIVMNSNKNSSSDRKLCYLGPEGSFTHQAALKVKEQCKPLDTLRLIPTACENICNIASKIEDCYDLGIIAWENNIEGVVIPNLDLLIDAKNMVGIARVGVDISFDAVVCKSDSIDNCSTIVAHPHALAQCRKFAQKHGLKEKTASSNAAACRDLVNGEVALCPKICADLYNRQIVSEGVEDFSGARTEFLVLAPRDEALSFVSMHHECYSSFSSIIAFIPRCTGAGVLANLLDVVRDHGLNMTSFMSRPIKGQDGLYSFIATVDAAPWDSTCKAMIQEVVEHGDWVRVLAVYPSNNRNNPIMNDWMLPNGGVCIDAVGEASSDDSGGTSADVSADASVEASAGASSALRTLNVMRAERELLW</sequence>
<accession>T2PMC4</accession>
<evidence type="ECO:0000256" key="3">
    <source>
        <dbReference type="ARBA" id="ARBA00022605"/>
    </source>
</evidence>
<dbReference type="SUPFAM" id="SSF55021">
    <property type="entry name" value="ACT-like"/>
    <property type="match status" value="1"/>
</dbReference>
<protein>
    <recommendedName>
        <fullName evidence="2">prephenate dehydratase</fullName>
        <ecNumber evidence="2">4.2.1.51</ecNumber>
    </recommendedName>
</protein>
<dbReference type="PANTHER" id="PTHR21022">
    <property type="entry name" value="PREPHENATE DEHYDRATASE P PROTEIN"/>
    <property type="match status" value="1"/>
</dbReference>
<dbReference type="Gene3D" id="3.40.190.10">
    <property type="entry name" value="Periplasmic binding protein-like II"/>
    <property type="match status" value="2"/>
</dbReference>
<evidence type="ECO:0000256" key="6">
    <source>
        <dbReference type="ARBA" id="ARBA00023239"/>
    </source>
</evidence>
<dbReference type="Proteomes" id="UP000015779">
    <property type="component" value="Unassembled WGS sequence"/>
</dbReference>
<evidence type="ECO:0000259" key="9">
    <source>
        <dbReference type="PROSITE" id="PS51171"/>
    </source>
</evidence>
<dbReference type="InterPro" id="IPR008242">
    <property type="entry name" value="Chor_mutase/pphenate_deHydtase"/>
</dbReference>
<dbReference type="Pfam" id="PF00800">
    <property type="entry name" value="PDT"/>
    <property type="match status" value="1"/>
</dbReference>
<evidence type="ECO:0000313" key="10">
    <source>
        <dbReference type="EMBL" id="EPI53454.1"/>
    </source>
</evidence>
<dbReference type="AlphaFoldDB" id="T2PMC4"/>
<organism evidence="10 11">
    <name type="scientific">Gardnerella pickettii JCP8017A</name>
    <dbReference type="NCBI Taxonomy" id="1261062"/>
    <lineage>
        <taxon>Bacteria</taxon>
        <taxon>Bacillati</taxon>
        <taxon>Actinomycetota</taxon>
        <taxon>Actinomycetes</taxon>
        <taxon>Bifidobacteriales</taxon>
        <taxon>Bifidobacteriaceae</taxon>
        <taxon>Gardnerella</taxon>
        <taxon>Gardnerella pickettii</taxon>
    </lineage>
</organism>
<dbReference type="CDD" id="cd13632">
    <property type="entry name" value="PBP2_Aa-PDT_like"/>
    <property type="match status" value="1"/>
</dbReference>
<dbReference type="EC" id="4.2.1.51" evidence="2"/>
<comment type="catalytic activity">
    <reaction evidence="7">
        <text>prephenate + H(+) = 3-phenylpyruvate + CO2 + H2O</text>
        <dbReference type="Rhea" id="RHEA:21648"/>
        <dbReference type="ChEBI" id="CHEBI:15377"/>
        <dbReference type="ChEBI" id="CHEBI:15378"/>
        <dbReference type="ChEBI" id="CHEBI:16526"/>
        <dbReference type="ChEBI" id="CHEBI:18005"/>
        <dbReference type="ChEBI" id="CHEBI:29934"/>
        <dbReference type="EC" id="4.2.1.51"/>
    </reaction>
</comment>
<gene>
    <name evidence="10" type="ORF">HMPREF1577_00133</name>
</gene>
<dbReference type="PATRIC" id="fig|1261062.4.peg.123"/>
<keyword evidence="3" id="KW-0028">Amino-acid biosynthesis</keyword>
<dbReference type="EMBL" id="ATJN01000003">
    <property type="protein sequence ID" value="EPI53454.1"/>
    <property type="molecule type" value="Genomic_DNA"/>
</dbReference>
<dbReference type="PROSITE" id="PS51171">
    <property type="entry name" value="PREPHENATE_DEHYDR_3"/>
    <property type="match status" value="1"/>
</dbReference>
<evidence type="ECO:0000256" key="7">
    <source>
        <dbReference type="ARBA" id="ARBA00047848"/>
    </source>
</evidence>
<evidence type="ECO:0000256" key="5">
    <source>
        <dbReference type="ARBA" id="ARBA00023222"/>
    </source>
</evidence>
<feature type="site" description="Essential for prephenate dehydratase activity" evidence="8">
    <location>
        <position position="190"/>
    </location>
</feature>
<keyword evidence="4" id="KW-0057">Aromatic amino acid biosynthesis</keyword>
<dbReference type="GO" id="GO:0009094">
    <property type="term" value="P:L-phenylalanine biosynthetic process"/>
    <property type="evidence" value="ECO:0007669"/>
    <property type="project" value="UniProtKB-UniPathway"/>
</dbReference>
<dbReference type="PIRSF" id="PIRSF001500">
    <property type="entry name" value="Chor_mut_pdt_Ppr"/>
    <property type="match status" value="1"/>
</dbReference>
<name>T2PMC4_9BIFI</name>
<keyword evidence="6" id="KW-0456">Lyase</keyword>
<dbReference type="PANTHER" id="PTHR21022:SF19">
    <property type="entry name" value="PREPHENATE DEHYDRATASE-RELATED"/>
    <property type="match status" value="1"/>
</dbReference>
<dbReference type="GO" id="GO:0004664">
    <property type="term" value="F:prephenate dehydratase activity"/>
    <property type="evidence" value="ECO:0007669"/>
    <property type="project" value="UniProtKB-EC"/>
</dbReference>
<evidence type="ECO:0000313" key="11">
    <source>
        <dbReference type="Proteomes" id="UP000015779"/>
    </source>
</evidence>